<dbReference type="STRING" id="1332080.ATN00_17930"/>
<protein>
    <submittedName>
        <fullName evidence="1">Uncharacterized protein</fullName>
    </submittedName>
</protein>
<evidence type="ECO:0000313" key="2">
    <source>
        <dbReference type="Proteomes" id="UP000056968"/>
    </source>
</evidence>
<dbReference type="EMBL" id="CP013264">
    <property type="protein sequence ID" value="ALR21890.1"/>
    <property type="molecule type" value="Genomic_DNA"/>
</dbReference>
<dbReference type="Proteomes" id="UP000056968">
    <property type="component" value="Chromosome"/>
</dbReference>
<dbReference type="KEGG" id="sbd:ATN00_17930"/>
<name>A0A0S3F2M9_9SPHN</name>
<proteinExistence type="predicted"/>
<keyword evidence="2" id="KW-1185">Reference proteome</keyword>
<evidence type="ECO:0000313" key="1">
    <source>
        <dbReference type="EMBL" id="ALR21890.1"/>
    </source>
</evidence>
<gene>
    <name evidence="1" type="ORF">ATN00_17930</name>
</gene>
<accession>A0A0S3F2M9</accession>
<dbReference type="AlphaFoldDB" id="A0A0S3F2M9"/>
<reference evidence="1 2" key="1">
    <citation type="submission" date="2015-11" db="EMBL/GenBank/DDBJ databases">
        <title>A Two-component Flavoprotein Monooxygenase System MeaXY Responsible for para-Hydroxylation of 2-Methyl-6-ethylaniline and 2,6-Diethylaniline in Sphingobium baderi DE-13.</title>
        <authorList>
            <person name="Cheng M."/>
            <person name="Meng Q."/>
            <person name="Yang Y."/>
            <person name="Chu C."/>
            <person name="Yan X."/>
            <person name="He J."/>
            <person name="Li S."/>
        </authorList>
    </citation>
    <scope>NUCLEOTIDE SEQUENCE [LARGE SCALE GENOMIC DNA]</scope>
    <source>
        <strain evidence="1 2">DE-13</strain>
    </source>
</reference>
<organism evidence="1 2">
    <name type="scientific">Sphingobium baderi</name>
    <dbReference type="NCBI Taxonomy" id="1332080"/>
    <lineage>
        <taxon>Bacteria</taxon>
        <taxon>Pseudomonadati</taxon>
        <taxon>Pseudomonadota</taxon>
        <taxon>Alphaproteobacteria</taxon>
        <taxon>Sphingomonadales</taxon>
        <taxon>Sphingomonadaceae</taxon>
        <taxon>Sphingobium</taxon>
    </lineage>
</organism>
<sequence length="216" mass="22848">MVTLYDAKGGIQAGLADYWNGVFQRRATASLKGIQAAVSALTVNILPNTTAFGLDLIIDATVDADLYADQFDTIIISPATKGKLQKQEKNSYVPASQTNIGFDTWAGYKIIVDKTFGDNMSVVARSGALAFGTGTPAGMVPFEVERIANGGNGQGGDILHSRQSVVLHPQGFNYKGGVSPTEAATTGNLAHSGSWELAVDKQYVPFRFFAHDVTGG</sequence>